<evidence type="ECO:0000256" key="1">
    <source>
        <dbReference type="SAM" id="Phobius"/>
    </source>
</evidence>
<organism evidence="2 3">
    <name type="scientific">Polaribacter batillariae</name>
    <dbReference type="NCBI Taxonomy" id="2808900"/>
    <lineage>
        <taxon>Bacteria</taxon>
        <taxon>Pseudomonadati</taxon>
        <taxon>Bacteroidota</taxon>
        <taxon>Flavobacteriia</taxon>
        <taxon>Flavobacteriales</taxon>
        <taxon>Flavobacteriaceae</taxon>
    </lineage>
</organism>
<evidence type="ECO:0000313" key="2">
    <source>
        <dbReference type="EMBL" id="QTD37645.1"/>
    </source>
</evidence>
<sequence length="366" mass="41315">MKNRILALDVMRGYTIAAMILVSTPATWEHVYLPVTHAAWNNTTPTDLIFPFFIFIVGIAIAISLGNKKDKGTSTKALYPKIILRFLKIMAVGILLNLFPNFDFLNYGWSGIGYTGVLARISIVYVVCAFLFLHTHWKQQLYTGIVILVGYWLCMYFIPIPNLGTGILEPGKNVAHWIDSYVLNLTKGQWVPEGFFSTFPAIVTGILGMLTGTLLTSKKTLPEKIMWLFFLGFTALLIGIVWSWHFPLNKNIWSSSFVLYAGGFAMLTLAASVFLIDYLGYKKGTKMGVVFGSNAITMYVLFHVLHPVFLDWNLINGQSTNIWFFETVTSLGVTPKLASLLYAIAYTLLCYIPAYWLYKKRIFIKL</sequence>
<feature type="transmembrane region" description="Helical" evidence="1">
    <location>
        <begin position="288"/>
        <end position="309"/>
    </location>
</feature>
<keyword evidence="1" id="KW-0472">Membrane</keyword>
<name>A0ABX7STQ7_9FLAO</name>
<protein>
    <submittedName>
        <fullName evidence="2">DUF5009 domain-containing protein</fullName>
    </submittedName>
</protein>
<dbReference type="PANTHER" id="PTHR31061">
    <property type="entry name" value="LD22376P"/>
    <property type="match status" value="1"/>
</dbReference>
<feature type="transmembrane region" description="Helical" evidence="1">
    <location>
        <begin position="140"/>
        <end position="158"/>
    </location>
</feature>
<evidence type="ECO:0000313" key="3">
    <source>
        <dbReference type="Proteomes" id="UP000663935"/>
    </source>
</evidence>
<feature type="transmembrane region" description="Helical" evidence="1">
    <location>
        <begin position="227"/>
        <end position="245"/>
    </location>
</feature>
<feature type="transmembrane region" description="Helical" evidence="1">
    <location>
        <begin position="78"/>
        <end position="99"/>
    </location>
</feature>
<keyword evidence="1" id="KW-1133">Transmembrane helix</keyword>
<keyword evidence="1" id="KW-0812">Transmembrane</keyword>
<keyword evidence="3" id="KW-1185">Reference proteome</keyword>
<gene>
    <name evidence="2" type="ORF">JL193_16510</name>
</gene>
<feature type="transmembrane region" description="Helical" evidence="1">
    <location>
        <begin position="111"/>
        <end position="133"/>
    </location>
</feature>
<feature type="transmembrane region" description="Helical" evidence="1">
    <location>
        <begin position="340"/>
        <end position="358"/>
    </location>
</feature>
<reference evidence="2 3" key="1">
    <citation type="submission" date="2021-03" db="EMBL/GenBank/DDBJ databases">
        <title>Complete genome of Polaribacter_sp.G4M1.</title>
        <authorList>
            <person name="Jeong S.W."/>
            <person name="Bae J.W."/>
        </authorList>
    </citation>
    <scope>NUCLEOTIDE SEQUENCE [LARGE SCALE GENOMIC DNA]</scope>
    <source>
        <strain evidence="2 3">G4M1</strain>
    </source>
</reference>
<dbReference type="Proteomes" id="UP000663935">
    <property type="component" value="Chromosome"/>
</dbReference>
<proteinExistence type="predicted"/>
<dbReference type="RefSeq" id="WP_207971810.1">
    <property type="nucleotide sequence ID" value="NZ_CP071795.1"/>
</dbReference>
<accession>A0ABX7STQ7</accession>
<feature type="transmembrane region" description="Helical" evidence="1">
    <location>
        <begin position="48"/>
        <end position="66"/>
    </location>
</feature>
<dbReference type="EMBL" id="CP071795">
    <property type="protein sequence ID" value="QTD37645.1"/>
    <property type="molecule type" value="Genomic_DNA"/>
</dbReference>
<feature type="transmembrane region" description="Helical" evidence="1">
    <location>
        <begin position="257"/>
        <end position="276"/>
    </location>
</feature>
<feature type="transmembrane region" description="Helical" evidence="1">
    <location>
        <begin position="195"/>
        <end position="215"/>
    </location>
</feature>
<feature type="transmembrane region" description="Helical" evidence="1">
    <location>
        <begin position="12"/>
        <end position="28"/>
    </location>
</feature>
<dbReference type="PANTHER" id="PTHR31061:SF24">
    <property type="entry name" value="LD22376P"/>
    <property type="match status" value="1"/>
</dbReference>